<reference evidence="1 2" key="1">
    <citation type="submission" date="2016-04" db="EMBL/GenBank/DDBJ databases">
        <title>The genome of Intoshia linei affirms orthonectids as highly simplified spiralians.</title>
        <authorList>
            <person name="Mikhailov K.V."/>
            <person name="Slusarev G.S."/>
            <person name="Nikitin M.A."/>
            <person name="Logacheva M.D."/>
            <person name="Penin A."/>
            <person name="Aleoshin V."/>
            <person name="Panchin Y.V."/>
        </authorList>
    </citation>
    <scope>NUCLEOTIDE SEQUENCE [LARGE SCALE GENOMIC DNA]</scope>
    <source>
        <strain evidence="1">Intl2013</strain>
        <tissue evidence="1">Whole animal</tissue>
    </source>
</reference>
<keyword evidence="2" id="KW-1185">Reference proteome</keyword>
<evidence type="ECO:0000313" key="1">
    <source>
        <dbReference type="EMBL" id="OAF69425.1"/>
    </source>
</evidence>
<dbReference type="OrthoDB" id="8049719at2759"/>
<evidence type="ECO:0008006" key="3">
    <source>
        <dbReference type="Google" id="ProtNLM"/>
    </source>
</evidence>
<gene>
    <name evidence="1" type="ORF">A3Q56_02825</name>
</gene>
<dbReference type="AlphaFoldDB" id="A0A177B578"/>
<evidence type="ECO:0000313" key="2">
    <source>
        <dbReference type="Proteomes" id="UP000078046"/>
    </source>
</evidence>
<dbReference type="EMBL" id="LWCA01000283">
    <property type="protein sequence ID" value="OAF69425.1"/>
    <property type="molecule type" value="Genomic_DNA"/>
</dbReference>
<protein>
    <recommendedName>
        <fullName evidence="3">DDE-1 domain-containing protein</fullName>
    </recommendedName>
</protein>
<name>A0A177B578_9BILA</name>
<dbReference type="Proteomes" id="UP000078046">
    <property type="component" value="Unassembled WGS sequence"/>
</dbReference>
<sequence length="127" mass="14387">MKGGQEVSNAFKSLNLKDAVVFIDLAWSSVSELTIQNCFKACGWEDSISTSTKNDSLIKLDNLETEYKKFLKEADIPDSIVFKKFCDTYFDENETLILNNVMSIEESGENEKANLFPDFSKEKSDCD</sequence>
<proteinExistence type="predicted"/>
<accession>A0A177B578</accession>
<comment type="caution">
    <text evidence="1">The sequence shown here is derived from an EMBL/GenBank/DDBJ whole genome shotgun (WGS) entry which is preliminary data.</text>
</comment>
<organism evidence="1 2">
    <name type="scientific">Intoshia linei</name>
    <dbReference type="NCBI Taxonomy" id="1819745"/>
    <lineage>
        <taxon>Eukaryota</taxon>
        <taxon>Metazoa</taxon>
        <taxon>Spiralia</taxon>
        <taxon>Lophotrochozoa</taxon>
        <taxon>Mesozoa</taxon>
        <taxon>Orthonectida</taxon>
        <taxon>Rhopaluridae</taxon>
        <taxon>Intoshia</taxon>
    </lineage>
</organism>